<dbReference type="SUPFAM" id="SSF53756">
    <property type="entry name" value="UDP-Glycosyltransferase/glycogen phosphorylase"/>
    <property type="match status" value="1"/>
</dbReference>
<dbReference type="EMBL" id="AAOJ01000002">
    <property type="protein sequence ID" value="EAS65321.1"/>
    <property type="molecule type" value="Genomic_DNA"/>
</dbReference>
<dbReference type="Proteomes" id="UP000001603">
    <property type="component" value="Unassembled WGS sequence"/>
</dbReference>
<gene>
    <name evidence="2" type="ORF">VAS14_06358</name>
</gene>
<sequence length="409" mass="46554">MNIWLVMSGEPLALYGERPHRVGILSQMLADRGHQVTWWTTTFDHQKKEYLFDETKNIKVSKNLDMVFLHSETPYERNISIKRIINHKKVASEFSKKSIDKAKPDLIFCAYPTIDLAYEVTKFGKENNIKTIIDIRDLWPDIFVDAIPKSFKPFGSFLLSPLIKKSKYIFSNCDAITAVSQGYLNWSCKYSNRNLSDIDKVFPLGYKKSESDTNTMVNYAHYHKIGIDKSKIIIWFVGTFGQTYDLLPIISAAKKLEKNANVQFVFTGDGEKSSEWKKAAEGLSNVIFTGWVDKEGLSFLSSIASIGLMAYRKGAPQGLPNKIFEYLASGIPILSSLETETKDVLSKYEVGLTYDALDYNDCINKLDSLISNTEKLSQMKSNALSVFEKEFSADIVYSNIIKYFESFKE</sequence>
<evidence type="ECO:0000259" key="1">
    <source>
        <dbReference type="Pfam" id="PF00534"/>
    </source>
</evidence>
<evidence type="ECO:0000313" key="2">
    <source>
        <dbReference type="EMBL" id="EAS65321.1"/>
    </source>
</evidence>
<dbReference type="PANTHER" id="PTHR45947:SF3">
    <property type="entry name" value="SULFOQUINOVOSYL TRANSFERASE SQD2"/>
    <property type="match status" value="1"/>
</dbReference>
<feature type="domain" description="Glycosyl transferase family 1" evidence="1">
    <location>
        <begin position="224"/>
        <end position="383"/>
    </location>
</feature>
<dbReference type="InterPro" id="IPR001296">
    <property type="entry name" value="Glyco_trans_1"/>
</dbReference>
<dbReference type="InterPro" id="IPR050194">
    <property type="entry name" value="Glycosyltransferase_grp1"/>
</dbReference>
<proteinExistence type="predicted"/>
<keyword evidence="2" id="KW-0808">Transferase</keyword>
<dbReference type="eggNOG" id="COG0438">
    <property type="taxonomic scope" value="Bacteria"/>
</dbReference>
<protein>
    <submittedName>
        <fullName evidence="2">Glycosyltransferase-like protein</fullName>
    </submittedName>
</protein>
<organism evidence="2 3">
    <name type="scientific">Photobacterium angustum (strain S14 / CCUG 15956)</name>
    <name type="common">Vibrio sp. (strain S14 / CCUG 15956)</name>
    <dbReference type="NCBI Taxonomy" id="314292"/>
    <lineage>
        <taxon>Bacteria</taxon>
        <taxon>Pseudomonadati</taxon>
        <taxon>Pseudomonadota</taxon>
        <taxon>Gammaproteobacteria</taxon>
        <taxon>Vibrionales</taxon>
        <taxon>Vibrionaceae</taxon>
        <taxon>Photobacterium</taxon>
    </lineage>
</organism>
<evidence type="ECO:0000313" key="3">
    <source>
        <dbReference type="Proteomes" id="UP000001603"/>
    </source>
</evidence>
<dbReference type="OrthoDB" id="9787293at2"/>
<comment type="caution">
    <text evidence="2">The sequence shown here is derived from an EMBL/GenBank/DDBJ whole genome shotgun (WGS) entry which is preliminary data.</text>
</comment>
<dbReference type="CDD" id="cd03794">
    <property type="entry name" value="GT4_WbuB-like"/>
    <property type="match status" value="1"/>
</dbReference>
<dbReference type="Gene3D" id="3.40.50.2000">
    <property type="entry name" value="Glycogen Phosphorylase B"/>
    <property type="match status" value="2"/>
</dbReference>
<dbReference type="Pfam" id="PF00534">
    <property type="entry name" value="Glycos_transf_1"/>
    <property type="match status" value="1"/>
</dbReference>
<dbReference type="RefSeq" id="WP_005369150.1">
    <property type="nucleotide sequence ID" value="NZ_CH902600.1"/>
</dbReference>
<dbReference type="HOGENOM" id="CLU_009583_11_6_6"/>
<dbReference type="GO" id="GO:0016758">
    <property type="term" value="F:hexosyltransferase activity"/>
    <property type="evidence" value="ECO:0007669"/>
    <property type="project" value="TreeGrafter"/>
</dbReference>
<accession>Q1ZRK6</accession>
<dbReference type="AlphaFoldDB" id="Q1ZRK6"/>
<name>Q1ZRK6_PHOAS</name>
<dbReference type="PANTHER" id="PTHR45947">
    <property type="entry name" value="SULFOQUINOVOSYL TRANSFERASE SQD2"/>
    <property type="match status" value="1"/>
</dbReference>
<reference evidence="2 3" key="1">
    <citation type="journal article" date="2009" name="Proc. Natl. Acad. Sci. U.S.A.">
        <title>The genomic basis of trophic strategy in marine bacteria.</title>
        <authorList>
            <person name="Lauro F.M."/>
            <person name="McDougald D."/>
            <person name="Thomas T."/>
            <person name="Williams T.J."/>
            <person name="Egan S."/>
            <person name="Rice S."/>
            <person name="DeMaere M.Z."/>
            <person name="Ting L."/>
            <person name="Ertan H."/>
            <person name="Johnson J."/>
            <person name="Ferriera S."/>
            <person name="Lapidus A."/>
            <person name="Anderson I."/>
            <person name="Kyrpides N."/>
            <person name="Munk A.C."/>
            <person name="Detter C."/>
            <person name="Han C.S."/>
            <person name="Brown M.V."/>
            <person name="Robb F.T."/>
            <person name="Kjelleberg S."/>
            <person name="Cavicchioli R."/>
        </authorList>
    </citation>
    <scope>NUCLEOTIDE SEQUENCE [LARGE SCALE GENOMIC DNA]</scope>
    <source>
        <strain evidence="2 3">S14</strain>
    </source>
</reference>